<reference evidence="1 2" key="1">
    <citation type="journal article" date="2018" name="Environ. Microbiol.">
        <title>Novel energy conservation strategies and behaviour of Pelotomaculum schinkii driving syntrophic propionate catabolism.</title>
        <authorList>
            <person name="Hidalgo-Ahumada C.A.P."/>
            <person name="Nobu M.K."/>
            <person name="Narihiro T."/>
            <person name="Tamaki H."/>
            <person name="Liu W.T."/>
            <person name="Kamagata Y."/>
            <person name="Stams A.J.M."/>
            <person name="Imachi H."/>
            <person name="Sousa D.Z."/>
        </authorList>
    </citation>
    <scope>NUCLEOTIDE SEQUENCE [LARGE SCALE GENOMIC DNA]</scope>
    <source>
        <strain evidence="1 2">MGP</strain>
    </source>
</reference>
<dbReference type="Proteomes" id="UP000297597">
    <property type="component" value="Unassembled WGS sequence"/>
</dbReference>
<sequence length="59" mass="6672">MAKFDQGDNFISEKTGSATMINVDRKWEHDFTDDQATAAVKNMKSTKADKKRPDVIIKP</sequence>
<dbReference type="EMBL" id="QFFZ01000034">
    <property type="protein sequence ID" value="TEB09981.1"/>
    <property type="molecule type" value="Genomic_DNA"/>
</dbReference>
<name>A0A4Y7RMD7_9FIRM</name>
<protein>
    <submittedName>
        <fullName evidence="1">Uncharacterized protein</fullName>
    </submittedName>
</protein>
<keyword evidence="2" id="KW-1185">Reference proteome</keyword>
<gene>
    <name evidence="1" type="ORF">Pmgp_02675</name>
</gene>
<evidence type="ECO:0000313" key="1">
    <source>
        <dbReference type="EMBL" id="TEB09981.1"/>
    </source>
</evidence>
<dbReference type="RefSeq" id="WP_134214488.1">
    <property type="nucleotide sequence ID" value="NZ_QFFZ01000034.1"/>
</dbReference>
<dbReference type="OrthoDB" id="1809742at2"/>
<accession>A0A4Y7RMD7</accession>
<dbReference type="AlphaFoldDB" id="A0A4Y7RMD7"/>
<comment type="caution">
    <text evidence="1">The sequence shown here is derived from an EMBL/GenBank/DDBJ whole genome shotgun (WGS) entry which is preliminary data.</text>
</comment>
<organism evidence="1 2">
    <name type="scientific">Pelotomaculum propionicicum</name>
    <dbReference type="NCBI Taxonomy" id="258475"/>
    <lineage>
        <taxon>Bacteria</taxon>
        <taxon>Bacillati</taxon>
        <taxon>Bacillota</taxon>
        <taxon>Clostridia</taxon>
        <taxon>Eubacteriales</taxon>
        <taxon>Desulfotomaculaceae</taxon>
        <taxon>Pelotomaculum</taxon>
    </lineage>
</organism>
<evidence type="ECO:0000313" key="2">
    <source>
        <dbReference type="Proteomes" id="UP000297597"/>
    </source>
</evidence>
<proteinExistence type="predicted"/>